<evidence type="ECO:0000256" key="5">
    <source>
        <dbReference type="ARBA" id="ARBA00022692"/>
    </source>
</evidence>
<feature type="transmembrane region" description="Helical" evidence="10">
    <location>
        <begin position="314"/>
        <end position="334"/>
    </location>
</feature>
<name>A0A372M4Y5_9ACTN</name>
<evidence type="ECO:0000313" key="13">
    <source>
        <dbReference type="Proteomes" id="UP000263094"/>
    </source>
</evidence>
<dbReference type="InterPro" id="IPR036259">
    <property type="entry name" value="MFS_trans_sf"/>
</dbReference>
<dbReference type="GO" id="GO:0046677">
    <property type="term" value="P:response to antibiotic"/>
    <property type="evidence" value="ECO:0007669"/>
    <property type="project" value="UniProtKB-KW"/>
</dbReference>
<evidence type="ECO:0000313" key="12">
    <source>
        <dbReference type="EMBL" id="RFU85951.1"/>
    </source>
</evidence>
<dbReference type="PROSITE" id="PS00216">
    <property type="entry name" value="SUGAR_TRANSPORT_1"/>
    <property type="match status" value="1"/>
</dbReference>
<dbReference type="InterPro" id="IPR011701">
    <property type="entry name" value="MFS"/>
</dbReference>
<comment type="subcellular location">
    <subcellularLocation>
        <location evidence="1">Cell membrane</location>
        <topology evidence="1">Multi-pass membrane protein</topology>
    </subcellularLocation>
</comment>
<feature type="transmembrane region" description="Helical" evidence="10">
    <location>
        <begin position="129"/>
        <end position="149"/>
    </location>
</feature>
<comment type="caution">
    <text evidence="12">The sequence shown here is derived from an EMBL/GenBank/DDBJ whole genome shotgun (WGS) entry which is preliminary data.</text>
</comment>
<keyword evidence="6 10" id="KW-1133">Transmembrane helix</keyword>
<dbReference type="SUPFAM" id="SSF103473">
    <property type="entry name" value="MFS general substrate transporter"/>
    <property type="match status" value="1"/>
</dbReference>
<evidence type="ECO:0000256" key="1">
    <source>
        <dbReference type="ARBA" id="ARBA00004651"/>
    </source>
</evidence>
<evidence type="ECO:0000256" key="7">
    <source>
        <dbReference type="ARBA" id="ARBA00023136"/>
    </source>
</evidence>
<dbReference type="InterPro" id="IPR004638">
    <property type="entry name" value="EmrB-like"/>
</dbReference>
<dbReference type="GO" id="GO:0005886">
    <property type="term" value="C:plasma membrane"/>
    <property type="evidence" value="ECO:0007669"/>
    <property type="project" value="UniProtKB-SubCell"/>
</dbReference>
<protein>
    <submittedName>
        <fullName evidence="12">MFS transporter</fullName>
    </submittedName>
</protein>
<keyword evidence="13" id="KW-1185">Reference proteome</keyword>
<feature type="region of interest" description="Disordered" evidence="9">
    <location>
        <begin position="1"/>
        <end position="20"/>
    </location>
</feature>
<feature type="transmembrane region" description="Helical" evidence="10">
    <location>
        <begin position="155"/>
        <end position="173"/>
    </location>
</feature>
<evidence type="ECO:0000256" key="8">
    <source>
        <dbReference type="ARBA" id="ARBA00023251"/>
    </source>
</evidence>
<feature type="domain" description="Major facilitator superfamily (MFS) profile" evidence="11">
    <location>
        <begin position="60"/>
        <end position="508"/>
    </location>
</feature>
<evidence type="ECO:0000256" key="3">
    <source>
        <dbReference type="ARBA" id="ARBA00022448"/>
    </source>
</evidence>
<feature type="transmembrane region" description="Helical" evidence="10">
    <location>
        <begin position="215"/>
        <end position="236"/>
    </location>
</feature>
<reference evidence="12 13" key="1">
    <citation type="submission" date="2018-08" db="EMBL/GenBank/DDBJ databases">
        <title>Isolation, diversity and antifungal activity of Actinobacteria from wheat.</title>
        <authorList>
            <person name="Han C."/>
        </authorList>
    </citation>
    <scope>NUCLEOTIDE SEQUENCE [LARGE SCALE GENOMIC DNA]</scope>
    <source>
        <strain evidence="12 13">NEAU-YY421</strain>
    </source>
</reference>
<dbReference type="NCBIfam" id="TIGR00711">
    <property type="entry name" value="efflux_EmrB"/>
    <property type="match status" value="1"/>
</dbReference>
<dbReference type="PANTHER" id="PTHR42718:SF9">
    <property type="entry name" value="MAJOR FACILITATOR SUPERFAMILY MULTIDRUG TRANSPORTER MFSC"/>
    <property type="match status" value="1"/>
</dbReference>
<dbReference type="InterPro" id="IPR020846">
    <property type="entry name" value="MFS_dom"/>
</dbReference>
<dbReference type="PROSITE" id="PS50850">
    <property type="entry name" value="MFS"/>
    <property type="match status" value="1"/>
</dbReference>
<comment type="similarity">
    <text evidence="2">Belongs to the major facilitator superfamily. EmrB family.</text>
</comment>
<evidence type="ECO:0000256" key="9">
    <source>
        <dbReference type="SAM" id="MobiDB-lite"/>
    </source>
</evidence>
<dbReference type="OrthoDB" id="9781469at2"/>
<organism evidence="12 13">
    <name type="scientific">Streptomyces triticagri</name>
    <dbReference type="NCBI Taxonomy" id="2293568"/>
    <lineage>
        <taxon>Bacteria</taxon>
        <taxon>Bacillati</taxon>
        <taxon>Actinomycetota</taxon>
        <taxon>Actinomycetes</taxon>
        <taxon>Kitasatosporales</taxon>
        <taxon>Streptomycetaceae</taxon>
        <taxon>Streptomyces</taxon>
    </lineage>
</organism>
<dbReference type="CDD" id="cd17321">
    <property type="entry name" value="MFS_MMR_MDR_like"/>
    <property type="match status" value="1"/>
</dbReference>
<feature type="transmembrane region" description="Helical" evidence="10">
    <location>
        <begin position="485"/>
        <end position="508"/>
    </location>
</feature>
<feature type="transmembrane region" description="Helical" evidence="10">
    <location>
        <begin position="379"/>
        <end position="399"/>
    </location>
</feature>
<proteinExistence type="inferred from homology"/>
<feature type="compositionally biased region" description="Basic and acidic residues" evidence="9">
    <location>
        <begin position="1"/>
        <end position="16"/>
    </location>
</feature>
<dbReference type="InterPro" id="IPR005829">
    <property type="entry name" value="Sugar_transporter_CS"/>
</dbReference>
<accession>A0A372M4Y5</accession>
<feature type="transmembrane region" description="Helical" evidence="10">
    <location>
        <begin position="98"/>
        <end position="117"/>
    </location>
</feature>
<dbReference type="Gene3D" id="1.20.1250.20">
    <property type="entry name" value="MFS general substrate transporter like domains"/>
    <property type="match status" value="1"/>
</dbReference>
<dbReference type="Proteomes" id="UP000263094">
    <property type="component" value="Unassembled WGS sequence"/>
</dbReference>
<evidence type="ECO:0000256" key="10">
    <source>
        <dbReference type="SAM" id="Phobius"/>
    </source>
</evidence>
<evidence type="ECO:0000256" key="2">
    <source>
        <dbReference type="ARBA" id="ARBA00008537"/>
    </source>
</evidence>
<feature type="transmembrane region" description="Helical" evidence="10">
    <location>
        <begin position="58"/>
        <end position="78"/>
    </location>
</feature>
<dbReference type="GO" id="GO:0022857">
    <property type="term" value="F:transmembrane transporter activity"/>
    <property type="evidence" value="ECO:0007669"/>
    <property type="project" value="InterPro"/>
</dbReference>
<feature type="region of interest" description="Disordered" evidence="9">
    <location>
        <begin position="521"/>
        <end position="542"/>
    </location>
</feature>
<evidence type="ECO:0000256" key="4">
    <source>
        <dbReference type="ARBA" id="ARBA00022475"/>
    </source>
</evidence>
<keyword evidence="3" id="KW-0813">Transport</keyword>
<keyword evidence="5 10" id="KW-0812">Transmembrane</keyword>
<feature type="transmembrane region" description="Helical" evidence="10">
    <location>
        <begin position="248"/>
        <end position="266"/>
    </location>
</feature>
<dbReference type="PRINTS" id="PR01036">
    <property type="entry name" value="TCRTETB"/>
</dbReference>
<dbReference type="EMBL" id="QUAK01000079">
    <property type="protein sequence ID" value="RFU85951.1"/>
    <property type="molecule type" value="Genomic_DNA"/>
</dbReference>
<feature type="transmembrane region" description="Helical" evidence="10">
    <location>
        <begin position="185"/>
        <end position="203"/>
    </location>
</feature>
<sequence length="542" mass="56707">MSRAAGEQHRRADSRTQCRRPYAKHTAVRRAGSCTLNTSRARKEVRRPVPTPTRRRNLLVLAICCMSLLIVSLDTTALNVALPDIRRDLDAPVSGLQWVIDAYTLVLAALLMLSGATADRIGRRRVFRWGLAVFVTGSLLCSLAPGLGWLVAARALQAVGGSMLNPVAMSIITNTFTDPRERARAIGVWGGVVGLSMAAGPVLGGLLVDLSSWRAIFWVNVPIGLAALLLTTRYVPESRAPRARRPDPVGQLLMIVLLVSLTYGIIESPRHGLASPLVLSCATLALLALIGFLHHAARHPEPLIDLRFFRSAPFAGATGIAVCAFAGLGGFLFLTSLHLQDVRGMDALDAGLHLLPMAAMTLIFAPLSGRIVGSRGPRIPLLAAGTGMTAAGVLFALTASPDLHLGVLFTGYVLFGIGFGLVNAPITNTAVSGMPRAQAGVAAAVASTSRQIGSSLGVAVVGAVMASAAAGSGSYEGFADAEGTAWWILAGCGVAVLLLGAVTSGRWARGTAERTARRLIAEDDGSPGPPQSQRANNALRKS</sequence>
<dbReference type="Pfam" id="PF07690">
    <property type="entry name" value="MFS_1"/>
    <property type="match status" value="1"/>
</dbReference>
<evidence type="ECO:0000259" key="11">
    <source>
        <dbReference type="PROSITE" id="PS50850"/>
    </source>
</evidence>
<keyword evidence="8" id="KW-0046">Antibiotic resistance</keyword>
<feature type="transmembrane region" description="Helical" evidence="10">
    <location>
        <begin position="456"/>
        <end position="473"/>
    </location>
</feature>
<dbReference type="Gene3D" id="1.20.1720.10">
    <property type="entry name" value="Multidrug resistance protein D"/>
    <property type="match status" value="1"/>
</dbReference>
<keyword evidence="7 10" id="KW-0472">Membrane</keyword>
<dbReference type="PANTHER" id="PTHR42718">
    <property type="entry name" value="MAJOR FACILITATOR SUPERFAMILY MULTIDRUG TRANSPORTER MFSC"/>
    <property type="match status" value="1"/>
</dbReference>
<feature type="transmembrane region" description="Helical" evidence="10">
    <location>
        <begin position="405"/>
        <end position="426"/>
    </location>
</feature>
<keyword evidence="4" id="KW-1003">Cell membrane</keyword>
<evidence type="ECO:0000256" key="6">
    <source>
        <dbReference type="ARBA" id="ARBA00022989"/>
    </source>
</evidence>
<gene>
    <name evidence="12" type="ORF">DY218_14745</name>
</gene>
<feature type="transmembrane region" description="Helical" evidence="10">
    <location>
        <begin position="272"/>
        <end position="293"/>
    </location>
</feature>
<feature type="transmembrane region" description="Helical" evidence="10">
    <location>
        <begin position="354"/>
        <end position="372"/>
    </location>
</feature>
<dbReference type="AlphaFoldDB" id="A0A372M4Y5"/>